<dbReference type="PANTHER" id="PTHR43479:SF11">
    <property type="entry name" value="ACREF_ENVCD OPERON REPRESSOR-RELATED"/>
    <property type="match status" value="1"/>
</dbReference>
<feature type="DNA-binding region" description="H-T-H motif" evidence="4">
    <location>
        <begin position="35"/>
        <end position="54"/>
    </location>
</feature>
<dbReference type="Proteomes" id="UP000199672">
    <property type="component" value="Unassembled WGS sequence"/>
</dbReference>
<proteinExistence type="predicted"/>
<keyword evidence="3" id="KW-0804">Transcription</keyword>
<dbReference type="InterPro" id="IPR050624">
    <property type="entry name" value="HTH-type_Tx_Regulator"/>
</dbReference>
<feature type="domain" description="HTH tetR-type" evidence="5">
    <location>
        <begin position="12"/>
        <end position="72"/>
    </location>
</feature>
<keyword evidence="7" id="KW-1185">Reference proteome</keyword>
<dbReference type="InterPro" id="IPR009057">
    <property type="entry name" value="Homeodomain-like_sf"/>
</dbReference>
<evidence type="ECO:0000256" key="4">
    <source>
        <dbReference type="PROSITE-ProRule" id="PRU00335"/>
    </source>
</evidence>
<evidence type="ECO:0000313" key="7">
    <source>
        <dbReference type="Proteomes" id="UP000199672"/>
    </source>
</evidence>
<keyword evidence="2 4" id="KW-0238">DNA-binding</keyword>
<dbReference type="AlphaFoldDB" id="A0A1I1LP78"/>
<dbReference type="PRINTS" id="PR00455">
    <property type="entry name" value="HTHTETR"/>
</dbReference>
<accession>A0A1I1LP78</accession>
<dbReference type="STRING" id="739143.SAMN05216297_102110"/>
<evidence type="ECO:0000256" key="3">
    <source>
        <dbReference type="ARBA" id="ARBA00023163"/>
    </source>
</evidence>
<dbReference type="InterPro" id="IPR001647">
    <property type="entry name" value="HTH_TetR"/>
</dbReference>
<dbReference type="PROSITE" id="PS50977">
    <property type="entry name" value="HTH_TETR_2"/>
    <property type="match status" value="1"/>
</dbReference>
<evidence type="ECO:0000256" key="1">
    <source>
        <dbReference type="ARBA" id="ARBA00023015"/>
    </source>
</evidence>
<dbReference type="SUPFAM" id="SSF46689">
    <property type="entry name" value="Homeodomain-like"/>
    <property type="match status" value="1"/>
</dbReference>
<name>A0A1I1LP78_9FLAO</name>
<evidence type="ECO:0000259" key="5">
    <source>
        <dbReference type="PROSITE" id="PS50977"/>
    </source>
</evidence>
<evidence type="ECO:0000256" key="2">
    <source>
        <dbReference type="ARBA" id="ARBA00023125"/>
    </source>
</evidence>
<protein>
    <submittedName>
        <fullName evidence="6">Transcriptional regulator, TetR family</fullName>
    </submittedName>
</protein>
<dbReference type="PANTHER" id="PTHR43479">
    <property type="entry name" value="ACREF/ENVCD OPERON REPRESSOR-RELATED"/>
    <property type="match status" value="1"/>
</dbReference>
<dbReference type="EMBL" id="FOMH01000002">
    <property type="protein sequence ID" value="SFC74362.1"/>
    <property type="molecule type" value="Genomic_DNA"/>
</dbReference>
<gene>
    <name evidence="6" type="ORF">SAMN05216297_102110</name>
</gene>
<dbReference type="InterPro" id="IPR025996">
    <property type="entry name" value="MT1864/Rv1816-like_C"/>
</dbReference>
<dbReference type="Gene3D" id="1.10.357.10">
    <property type="entry name" value="Tetracycline Repressor, domain 2"/>
    <property type="match status" value="1"/>
</dbReference>
<sequence>MSTAERKAREKEALRALILKAAKKLFVERGIDQTTIRNIADEIDYSVGTVYVYFKDKNAILHDLHSIGFQELGSYFQDLFSIKNPKERLKKMGSSYIKFALENAEMYDLMFNLKAPMEFLENSDTDNWDEGAVTFSYVKKTVEECIVEGHFAEHNAEPLSFMVWSLVHGMCCLEIRQRTKGVKFTNPDTILFDGYNEFLKIIEKL</sequence>
<dbReference type="Pfam" id="PF00440">
    <property type="entry name" value="TetR_N"/>
    <property type="match status" value="1"/>
</dbReference>
<dbReference type="InterPro" id="IPR036271">
    <property type="entry name" value="Tet_transcr_reg_TetR-rel_C_sf"/>
</dbReference>
<reference evidence="7" key="1">
    <citation type="submission" date="2016-10" db="EMBL/GenBank/DDBJ databases">
        <authorList>
            <person name="Varghese N."/>
            <person name="Submissions S."/>
        </authorList>
    </citation>
    <scope>NUCLEOTIDE SEQUENCE [LARGE SCALE GENOMIC DNA]</scope>
    <source>
        <strain evidence="7">CGMCC 1.10370</strain>
    </source>
</reference>
<organism evidence="6 7">
    <name type="scientific">Flavobacterium phragmitis</name>
    <dbReference type="NCBI Taxonomy" id="739143"/>
    <lineage>
        <taxon>Bacteria</taxon>
        <taxon>Pseudomonadati</taxon>
        <taxon>Bacteroidota</taxon>
        <taxon>Flavobacteriia</taxon>
        <taxon>Flavobacteriales</taxon>
        <taxon>Flavobacteriaceae</taxon>
        <taxon>Flavobacterium</taxon>
    </lineage>
</organism>
<dbReference type="RefSeq" id="WP_091490872.1">
    <property type="nucleotide sequence ID" value="NZ_FOMH01000002.1"/>
</dbReference>
<dbReference type="OrthoDB" id="594604at2"/>
<keyword evidence="1" id="KW-0805">Transcription regulation</keyword>
<dbReference type="GO" id="GO:0003677">
    <property type="term" value="F:DNA binding"/>
    <property type="evidence" value="ECO:0007669"/>
    <property type="project" value="UniProtKB-UniRule"/>
</dbReference>
<dbReference type="Pfam" id="PF13305">
    <property type="entry name" value="TetR_C_33"/>
    <property type="match status" value="1"/>
</dbReference>
<evidence type="ECO:0000313" key="6">
    <source>
        <dbReference type="EMBL" id="SFC74362.1"/>
    </source>
</evidence>
<dbReference type="SUPFAM" id="SSF48498">
    <property type="entry name" value="Tetracyclin repressor-like, C-terminal domain"/>
    <property type="match status" value="1"/>
</dbReference>